<feature type="coiled-coil region" evidence="1">
    <location>
        <begin position="719"/>
        <end position="757"/>
    </location>
</feature>
<name>A0ABR3PVC2_9TREE</name>
<dbReference type="InterPro" id="IPR012340">
    <property type="entry name" value="NA-bd_OB-fold"/>
</dbReference>
<dbReference type="InterPro" id="IPR015187">
    <property type="entry name" value="BRCA2_OB_1"/>
</dbReference>
<evidence type="ECO:0000313" key="5">
    <source>
        <dbReference type="EMBL" id="KAL1406291.1"/>
    </source>
</evidence>
<organism evidence="5 6">
    <name type="scientific">Vanrija albida</name>
    <dbReference type="NCBI Taxonomy" id="181172"/>
    <lineage>
        <taxon>Eukaryota</taxon>
        <taxon>Fungi</taxon>
        <taxon>Dikarya</taxon>
        <taxon>Basidiomycota</taxon>
        <taxon>Agaricomycotina</taxon>
        <taxon>Tremellomycetes</taxon>
        <taxon>Trichosporonales</taxon>
        <taxon>Trichosporonaceae</taxon>
        <taxon>Vanrija</taxon>
    </lineage>
</organism>
<dbReference type="SUPFAM" id="SSF50249">
    <property type="entry name" value="Nucleic acid-binding proteins"/>
    <property type="match status" value="2"/>
</dbReference>
<dbReference type="InterPro" id="IPR015525">
    <property type="entry name" value="BRCA2"/>
</dbReference>
<feature type="region of interest" description="Disordered" evidence="2">
    <location>
        <begin position="162"/>
        <end position="212"/>
    </location>
</feature>
<dbReference type="GeneID" id="95989030"/>
<feature type="domain" description="Breast cancer type 2 susceptibility protein helical" evidence="4">
    <location>
        <begin position="488"/>
        <end position="537"/>
    </location>
</feature>
<feature type="region of interest" description="Disordered" evidence="2">
    <location>
        <begin position="347"/>
        <end position="374"/>
    </location>
</feature>
<feature type="region of interest" description="Disordered" evidence="2">
    <location>
        <begin position="89"/>
        <end position="112"/>
    </location>
</feature>
<reference evidence="5 6" key="1">
    <citation type="submission" date="2023-08" db="EMBL/GenBank/DDBJ databases">
        <title>Annotated Genome Sequence of Vanrija albida AlHP1.</title>
        <authorList>
            <person name="Herzog R."/>
        </authorList>
    </citation>
    <scope>NUCLEOTIDE SEQUENCE [LARGE SCALE GENOMIC DNA]</scope>
    <source>
        <strain evidence="5 6">AlHP1</strain>
    </source>
</reference>
<dbReference type="Pfam" id="PF09169">
    <property type="entry name" value="BRCA-2_helical"/>
    <property type="match status" value="1"/>
</dbReference>
<feature type="compositionally biased region" description="Pro residues" evidence="2">
    <location>
        <begin position="175"/>
        <end position="189"/>
    </location>
</feature>
<dbReference type="InterPro" id="IPR036315">
    <property type="entry name" value="BRCA2_hlx_sf"/>
</dbReference>
<evidence type="ECO:0008006" key="7">
    <source>
        <dbReference type="Google" id="ProtNLM"/>
    </source>
</evidence>
<feature type="compositionally biased region" description="Polar residues" evidence="2">
    <location>
        <begin position="306"/>
        <end position="316"/>
    </location>
</feature>
<accession>A0ABR3PVC2</accession>
<feature type="region of interest" description="Disordered" evidence="2">
    <location>
        <begin position="286"/>
        <end position="316"/>
    </location>
</feature>
<feature type="domain" description="BRCA2 OB1" evidence="3">
    <location>
        <begin position="544"/>
        <end position="661"/>
    </location>
</feature>
<feature type="compositionally biased region" description="Low complexity" evidence="2">
    <location>
        <begin position="289"/>
        <end position="298"/>
    </location>
</feature>
<dbReference type="Gene3D" id="2.40.50.140">
    <property type="entry name" value="Nucleic acid-binding proteins"/>
    <property type="match status" value="3"/>
</dbReference>
<evidence type="ECO:0000259" key="4">
    <source>
        <dbReference type="Pfam" id="PF09169"/>
    </source>
</evidence>
<protein>
    <recommendedName>
        <fullName evidence="7">BRCA2 OB1 domain-containing protein</fullName>
    </recommendedName>
</protein>
<evidence type="ECO:0000256" key="2">
    <source>
        <dbReference type="SAM" id="MobiDB-lite"/>
    </source>
</evidence>
<gene>
    <name evidence="5" type="ORF">Q8F55_007987</name>
</gene>
<dbReference type="EMBL" id="JBBXJM010000006">
    <property type="protein sequence ID" value="KAL1406291.1"/>
    <property type="molecule type" value="Genomic_DNA"/>
</dbReference>
<proteinExistence type="predicted"/>
<dbReference type="Pfam" id="PF09103">
    <property type="entry name" value="BRCA-2_OB1"/>
    <property type="match status" value="1"/>
</dbReference>
<evidence type="ECO:0000313" key="6">
    <source>
        <dbReference type="Proteomes" id="UP001565368"/>
    </source>
</evidence>
<dbReference type="RefSeq" id="XP_069206235.1">
    <property type="nucleotide sequence ID" value="XM_069356394.1"/>
</dbReference>
<dbReference type="InterPro" id="IPR015252">
    <property type="entry name" value="BRCA2_hlx"/>
</dbReference>
<dbReference type="Proteomes" id="UP001565368">
    <property type="component" value="Unassembled WGS sequence"/>
</dbReference>
<keyword evidence="6" id="KW-1185">Reference proteome</keyword>
<comment type="caution">
    <text evidence="5">The sequence shown here is derived from an EMBL/GenBank/DDBJ whole genome shotgun (WGS) entry which is preliminary data.</text>
</comment>
<keyword evidence="1" id="KW-0175">Coiled coil</keyword>
<dbReference type="PANTHER" id="PTHR11289:SF0">
    <property type="entry name" value="BREAST CANCER TYPE 2 SUSCEPTIBILITY PROTEIN"/>
    <property type="match status" value="1"/>
</dbReference>
<dbReference type="SUPFAM" id="SSF81872">
    <property type="entry name" value="BRCA2 helical domain"/>
    <property type="match status" value="1"/>
</dbReference>
<evidence type="ECO:0000259" key="3">
    <source>
        <dbReference type="Pfam" id="PF09103"/>
    </source>
</evidence>
<evidence type="ECO:0000256" key="1">
    <source>
        <dbReference type="SAM" id="Coils"/>
    </source>
</evidence>
<dbReference type="PANTHER" id="PTHR11289">
    <property type="entry name" value="BREAST CANCER TYPE 2 SUSCEPTIBILITY PROTEIN BRCA2"/>
    <property type="match status" value="1"/>
</dbReference>
<dbReference type="CDD" id="cd04493">
    <property type="entry name" value="BRCA2DBD_OB1"/>
    <property type="match status" value="1"/>
</dbReference>
<sequence length="903" mass="98748">MASGAADLAAPHATPTDAREASPLTPLSPLSPAPPETTPSRTATPIPEAITDAIADADIDGLLAGLGSDDFNDFDGLDDFAVGVLSPAEARASAKRARSRSPSLSPDPYEDDDPFFAPMTADIPAVVSFASAGGRAWAQPTAAAMSKAMKIIQEVEHDVAVDEGLPKRRRIEPPSSFPMPSSFPPPSTPAPARSGFASAGARPASQAFTSGAQASQASGFQLGSGSSAPQVAASRARAMALFGEEEAIPAAGPSTGGFQLGSGRAVTAPSSQSMARALAIFNDLEETGPSSTPIRRPSSPQPFSTPRPQGDFSTPVRQTGARMPLSSKTNLPNAFKTPASTKLPKRIEIGTPGVTPRRIGLGGTPGSTRGKPVRKGFVTPFRVPGAVTATQARTTLSSLRTPLKPPPEPKKIYQSVFNLEPRGNRTTWRRLHLYPGFYSPGELEAMGLPDEIWTLSLNNAIYYQFIAQDASVLGNVQAFERLKYEKCELVTQKWVNNHWRLILWKLAGQVMAKPALYDEKWNWYEVLCQLKYRYEREYGAAQRSIVRRIQEHDSSPSLPMVLCVSGIHHPAPATDDNDEKQRPYLVLTDGWYEIRAATDECLSRAILKGKIKVGRKIGISGAKLDSSSDGSDVLEAFEKSNLTLTGNSTHLAAWDARLGLQPQPFVAGLRSLSVDGGVIVLMDVVLDRVYPLAFMNADKGSREAPWSEDEEAMRADRWKEKYESEHARLVDEMRKSLEKLEELARHLASHAEDVNTRVSDEPPDSLDDDFDELMEARDVMGRIRKLSGSHIIHLARHAQKRMEHAVMEEQAEIEAKLKEACPPRDIRDFRMVRFSDAREGRKEKARTGMLNVWDARGLELAEGKRFLVSNLVPGRSGDWSVPRRDSITEVYLHTRRDTRWKAV</sequence>
<feature type="region of interest" description="Disordered" evidence="2">
    <location>
        <begin position="1"/>
        <end position="50"/>
    </location>
</feature>